<evidence type="ECO:0000313" key="1">
    <source>
        <dbReference type="EMBL" id="KAK4253090.1"/>
    </source>
</evidence>
<organism evidence="1 2">
    <name type="scientific">Acacia crassicarpa</name>
    <name type="common">northern wattle</name>
    <dbReference type="NCBI Taxonomy" id="499986"/>
    <lineage>
        <taxon>Eukaryota</taxon>
        <taxon>Viridiplantae</taxon>
        <taxon>Streptophyta</taxon>
        <taxon>Embryophyta</taxon>
        <taxon>Tracheophyta</taxon>
        <taxon>Spermatophyta</taxon>
        <taxon>Magnoliopsida</taxon>
        <taxon>eudicotyledons</taxon>
        <taxon>Gunneridae</taxon>
        <taxon>Pentapetalae</taxon>
        <taxon>rosids</taxon>
        <taxon>fabids</taxon>
        <taxon>Fabales</taxon>
        <taxon>Fabaceae</taxon>
        <taxon>Caesalpinioideae</taxon>
        <taxon>mimosoid clade</taxon>
        <taxon>Acacieae</taxon>
        <taxon>Acacia</taxon>
    </lineage>
</organism>
<reference evidence="1" key="1">
    <citation type="submission" date="2023-10" db="EMBL/GenBank/DDBJ databases">
        <title>Chromosome-level genome of the transformable northern wattle, Acacia crassicarpa.</title>
        <authorList>
            <person name="Massaro I."/>
            <person name="Sinha N.R."/>
            <person name="Poethig S."/>
            <person name="Leichty A.R."/>
        </authorList>
    </citation>
    <scope>NUCLEOTIDE SEQUENCE</scope>
    <source>
        <strain evidence="1">Acra3RX</strain>
        <tissue evidence="1">Leaf</tissue>
    </source>
</reference>
<proteinExistence type="predicted"/>
<evidence type="ECO:0000313" key="2">
    <source>
        <dbReference type="Proteomes" id="UP001293593"/>
    </source>
</evidence>
<dbReference type="Proteomes" id="UP001293593">
    <property type="component" value="Unassembled WGS sequence"/>
</dbReference>
<accession>A0AAE1M4S6</accession>
<sequence>MIPSIQKFSLAKILLLRTSQSSSCFTGAVQLSLEQIDAPPEQVEIYQISTYVRLLRVLLCPPLCLPPLMLGCCRKRPVKKKKDPVCSHLRCCEEEEEEKDSVRSHLRHCEEEEEEKEVRRMNE</sequence>
<name>A0AAE1M4S6_9FABA</name>
<protein>
    <submittedName>
        <fullName evidence="1">Uncharacterized protein</fullName>
    </submittedName>
</protein>
<gene>
    <name evidence="1" type="ORF">QN277_010910</name>
</gene>
<comment type="caution">
    <text evidence="1">The sequence shown here is derived from an EMBL/GenBank/DDBJ whole genome shotgun (WGS) entry which is preliminary data.</text>
</comment>
<keyword evidence="2" id="KW-1185">Reference proteome</keyword>
<dbReference type="EMBL" id="JAWXYG010000018">
    <property type="protein sequence ID" value="KAK4253090.1"/>
    <property type="molecule type" value="Genomic_DNA"/>
</dbReference>
<dbReference type="AlphaFoldDB" id="A0AAE1M4S6"/>